<evidence type="ECO:0000256" key="3">
    <source>
        <dbReference type="ARBA" id="ARBA00038502"/>
    </source>
</evidence>
<dbReference type="PANTHER" id="PTHR43792">
    <property type="entry name" value="GNAT FAMILY, PUTATIVE (AFU_ORTHOLOGUE AFUA_3G00765)-RELATED-RELATED"/>
    <property type="match status" value="1"/>
</dbReference>
<comment type="similarity">
    <text evidence="3">Belongs to the acetyltransferase family. RimJ subfamily.</text>
</comment>
<reference evidence="6" key="1">
    <citation type="journal article" date="2019" name="Int. J. Syst. Evol. Microbiol.">
        <title>The Global Catalogue of Microorganisms (GCM) 10K type strain sequencing project: providing services to taxonomists for standard genome sequencing and annotation.</title>
        <authorList>
            <consortium name="The Broad Institute Genomics Platform"/>
            <consortium name="The Broad Institute Genome Sequencing Center for Infectious Disease"/>
            <person name="Wu L."/>
            <person name="Ma J."/>
        </authorList>
    </citation>
    <scope>NUCLEOTIDE SEQUENCE [LARGE SCALE GENOMIC DNA]</scope>
    <source>
        <strain evidence="6">JCM 31319</strain>
    </source>
</reference>
<dbReference type="RefSeq" id="WP_377523184.1">
    <property type="nucleotide sequence ID" value="NZ_JBHTLD010000022.1"/>
</dbReference>
<sequence length="210" mass="24333">MSFLYNTLPEALEEQIKTLNLTLRPYQEGDENDFMRLLQENHLYLAPAFSKRVARVKALDDARSQIRQLRSDWENRRTFDFGVWLKQDGTYIGNIALKNLDRSVPKAEVGLYFKDWPTTHQLAQEALDEVLSFAFDKLGMNKLYLRCTSTNVSYGELAQECGFRKEGVLRSDFRGTDAEELLDLSYYGLTRSDFEQVQQQQQETHSAAVI</sequence>
<comment type="caution">
    <text evidence="5">The sequence shown here is derived from an EMBL/GenBank/DDBJ whole genome shotgun (WGS) entry which is preliminary data.</text>
</comment>
<gene>
    <name evidence="5" type="ORF">ACFQ2O_04350</name>
</gene>
<feature type="domain" description="N-acetyltransferase" evidence="4">
    <location>
        <begin position="21"/>
        <end position="185"/>
    </location>
</feature>
<organism evidence="5 6">
    <name type="scientific">Pontibacter rugosus</name>
    <dbReference type="NCBI Taxonomy" id="1745966"/>
    <lineage>
        <taxon>Bacteria</taxon>
        <taxon>Pseudomonadati</taxon>
        <taxon>Bacteroidota</taxon>
        <taxon>Cytophagia</taxon>
        <taxon>Cytophagales</taxon>
        <taxon>Hymenobacteraceae</taxon>
        <taxon>Pontibacter</taxon>
    </lineage>
</organism>
<dbReference type="GO" id="GO:0016746">
    <property type="term" value="F:acyltransferase activity"/>
    <property type="evidence" value="ECO:0007669"/>
    <property type="project" value="UniProtKB-KW"/>
</dbReference>
<dbReference type="InterPro" id="IPR051531">
    <property type="entry name" value="N-acetyltransferase"/>
</dbReference>
<accession>A0ABW3SL39</accession>
<keyword evidence="2 5" id="KW-0012">Acyltransferase</keyword>
<dbReference type="SUPFAM" id="SSF55729">
    <property type="entry name" value="Acyl-CoA N-acyltransferases (Nat)"/>
    <property type="match status" value="1"/>
</dbReference>
<dbReference type="InterPro" id="IPR016181">
    <property type="entry name" value="Acyl_CoA_acyltransferase"/>
</dbReference>
<evidence type="ECO:0000313" key="6">
    <source>
        <dbReference type="Proteomes" id="UP001597094"/>
    </source>
</evidence>
<dbReference type="Gene3D" id="3.40.630.30">
    <property type="match status" value="1"/>
</dbReference>
<name>A0ABW3SL39_9BACT</name>
<protein>
    <submittedName>
        <fullName evidence="5">GNAT family N-acetyltransferase</fullName>
        <ecNumber evidence="5">2.3.-.-</ecNumber>
    </submittedName>
</protein>
<evidence type="ECO:0000313" key="5">
    <source>
        <dbReference type="EMBL" id="MFD1185429.1"/>
    </source>
</evidence>
<evidence type="ECO:0000259" key="4">
    <source>
        <dbReference type="PROSITE" id="PS51186"/>
    </source>
</evidence>
<keyword evidence="6" id="KW-1185">Reference proteome</keyword>
<keyword evidence="1 5" id="KW-0808">Transferase</keyword>
<evidence type="ECO:0000256" key="2">
    <source>
        <dbReference type="ARBA" id="ARBA00023315"/>
    </source>
</evidence>
<proteinExistence type="inferred from homology"/>
<dbReference type="EC" id="2.3.-.-" evidence="5"/>
<dbReference type="PANTHER" id="PTHR43792:SF8">
    <property type="entry name" value="[RIBOSOMAL PROTEIN US5]-ALANINE N-ACETYLTRANSFERASE"/>
    <property type="match status" value="1"/>
</dbReference>
<dbReference type="InterPro" id="IPR000182">
    <property type="entry name" value="GNAT_dom"/>
</dbReference>
<dbReference type="EMBL" id="JBHTLD010000022">
    <property type="protein sequence ID" value="MFD1185429.1"/>
    <property type="molecule type" value="Genomic_DNA"/>
</dbReference>
<evidence type="ECO:0000256" key="1">
    <source>
        <dbReference type="ARBA" id="ARBA00022679"/>
    </source>
</evidence>
<dbReference type="Pfam" id="PF13302">
    <property type="entry name" value="Acetyltransf_3"/>
    <property type="match status" value="1"/>
</dbReference>
<dbReference type="PROSITE" id="PS51186">
    <property type="entry name" value="GNAT"/>
    <property type="match status" value="1"/>
</dbReference>
<dbReference type="Proteomes" id="UP001597094">
    <property type="component" value="Unassembled WGS sequence"/>
</dbReference>